<dbReference type="PANTHER" id="PTHR42872:SF6">
    <property type="entry name" value="PROTEIN-GLUTAMATE METHYLESTERASE_PROTEIN-GLUTAMINE GLUTAMINASE"/>
    <property type="match status" value="1"/>
</dbReference>
<comment type="catalytic activity">
    <reaction evidence="6">
        <text>L-glutaminyl-[protein] + H2O = L-glutamyl-[protein] + NH4(+)</text>
        <dbReference type="Rhea" id="RHEA:16441"/>
        <dbReference type="Rhea" id="RHEA-COMP:10207"/>
        <dbReference type="Rhea" id="RHEA-COMP:10208"/>
        <dbReference type="ChEBI" id="CHEBI:15377"/>
        <dbReference type="ChEBI" id="CHEBI:28938"/>
        <dbReference type="ChEBI" id="CHEBI:29973"/>
        <dbReference type="ChEBI" id="CHEBI:30011"/>
        <dbReference type="EC" id="3.5.1.44"/>
    </reaction>
</comment>
<comment type="catalytic activity">
    <reaction evidence="5 6">
        <text>[protein]-L-glutamate 5-O-methyl ester + H2O = L-glutamyl-[protein] + methanol + H(+)</text>
        <dbReference type="Rhea" id="RHEA:23236"/>
        <dbReference type="Rhea" id="RHEA-COMP:10208"/>
        <dbReference type="Rhea" id="RHEA-COMP:10311"/>
        <dbReference type="ChEBI" id="CHEBI:15377"/>
        <dbReference type="ChEBI" id="CHEBI:15378"/>
        <dbReference type="ChEBI" id="CHEBI:17790"/>
        <dbReference type="ChEBI" id="CHEBI:29973"/>
        <dbReference type="ChEBI" id="CHEBI:82795"/>
        <dbReference type="EC" id="3.1.1.61"/>
    </reaction>
</comment>
<dbReference type="InterPro" id="IPR035909">
    <property type="entry name" value="CheB_C"/>
</dbReference>
<dbReference type="Proteomes" id="UP000005019">
    <property type="component" value="Unassembled WGS sequence"/>
</dbReference>
<comment type="similarity">
    <text evidence="6">Belongs to the CheB family.</text>
</comment>
<feature type="domain" description="CheB-type methylesterase" evidence="10">
    <location>
        <begin position="176"/>
        <end position="371"/>
    </location>
</feature>
<feature type="domain" description="Response regulatory" evidence="9">
    <location>
        <begin position="4"/>
        <end position="121"/>
    </location>
</feature>
<accession>F5RE96</accession>
<dbReference type="AlphaFoldDB" id="F5RE96"/>
<evidence type="ECO:0000256" key="1">
    <source>
        <dbReference type="ARBA" id="ARBA00022490"/>
    </source>
</evidence>
<keyword evidence="3 6" id="KW-0597">Phosphoprotein</keyword>
<evidence type="ECO:0000256" key="7">
    <source>
        <dbReference type="PROSITE-ProRule" id="PRU00050"/>
    </source>
</evidence>
<dbReference type="eggNOG" id="COG2201">
    <property type="taxonomic scope" value="Bacteria"/>
</dbReference>
<protein>
    <recommendedName>
        <fullName evidence="6">Protein-glutamate methylesterase/protein-glutamine glutaminase</fullName>
        <ecNumber evidence="6">3.1.1.61</ecNumber>
        <ecNumber evidence="6">3.5.1.44</ecNumber>
    </recommendedName>
</protein>
<dbReference type="SUPFAM" id="SSF52172">
    <property type="entry name" value="CheY-like"/>
    <property type="match status" value="1"/>
</dbReference>
<dbReference type="RefSeq" id="WP_008062355.1">
    <property type="nucleotide sequence ID" value="NZ_AFHG01000052.1"/>
</dbReference>
<dbReference type="Pfam" id="PF01339">
    <property type="entry name" value="CheB_methylest"/>
    <property type="match status" value="1"/>
</dbReference>
<evidence type="ECO:0000313" key="11">
    <source>
        <dbReference type="EMBL" id="EGK71227.1"/>
    </source>
</evidence>
<dbReference type="PIRSF" id="PIRSF000876">
    <property type="entry name" value="RR_chemtxs_CheB"/>
    <property type="match status" value="1"/>
</dbReference>
<dbReference type="PROSITE" id="PS50110">
    <property type="entry name" value="RESPONSE_REGULATORY"/>
    <property type="match status" value="1"/>
</dbReference>
<organism evidence="11 12">
    <name type="scientific">Methyloversatilis universalis (strain ATCC BAA-1314 / DSM 25237 / JCM 13912 / CCUG 52030 / FAM5)</name>
    <dbReference type="NCBI Taxonomy" id="1000565"/>
    <lineage>
        <taxon>Bacteria</taxon>
        <taxon>Pseudomonadati</taxon>
        <taxon>Pseudomonadota</taxon>
        <taxon>Betaproteobacteria</taxon>
        <taxon>Nitrosomonadales</taxon>
        <taxon>Sterolibacteriaceae</taxon>
        <taxon>Methyloversatilis</taxon>
    </lineage>
</organism>
<evidence type="ECO:0000313" key="12">
    <source>
        <dbReference type="Proteomes" id="UP000005019"/>
    </source>
</evidence>
<comment type="PTM">
    <text evidence="6">Phosphorylated by CheA. Phosphorylation of the N-terminal regulatory domain activates the methylesterase activity.</text>
</comment>
<dbReference type="PANTHER" id="PTHR42872">
    <property type="entry name" value="PROTEIN-GLUTAMATE METHYLESTERASE/PROTEIN-GLUTAMINE GLUTAMINASE"/>
    <property type="match status" value="1"/>
</dbReference>
<dbReference type="GO" id="GO:0050568">
    <property type="term" value="F:protein-glutamine glutaminase activity"/>
    <property type="evidence" value="ECO:0007669"/>
    <property type="project" value="UniProtKB-UniRule"/>
</dbReference>
<evidence type="ECO:0000256" key="3">
    <source>
        <dbReference type="ARBA" id="ARBA00022553"/>
    </source>
</evidence>
<dbReference type="CDD" id="cd17541">
    <property type="entry name" value="REC_CheB-like"/>
    <property type="match status" value="1"/>
</dbReference>
<dbReference type="GO" id="GO:0005737">
    <property type="term" value="C:cytoplasm"/>
    <property type="evidence" value="ECO:0007669"/>
    <property type="project" value="UniProtKB-SubCell"/>
</dbReference>
<gene>
    <name evidence="6" type="primary">cheB</name>
    <name evidence="11" type="ORF">METUNv1_02614</name>
</gene>
<evidence type="ECO:0000256" key="5">
    <source>
        <dbReference type="ARBA" id="ARBA00048267"/>
    </source>
</evidence>
<feature type="active site" evidence="6 7">
    <location>
        <position position="313"/>
    </location>
</feature>
<comment type="function">
    <text evidence="6">Involved in chemotaxis. Part of a chemotaxis signal transduction system that modulates chemotaxis in response to various stimuli. Catalyzes the demethylation of specific methylglutamate residues introduced into the chemoreceptors (methyl-accepting chemotaxis proteins or MCP) by CheR. Also mediates the irreversible deamidation of specific glutamine residues to glutamic acid.</text>
</comment>
<dbReference type="Gene3D" id="3.40.50.180">
    <property type="entry name" value="Methylesterase CheB, C-terminal domain"/>
    <property type="match status" value="1"/>
</dbReference>
<sequence>MKIRVLVVDDSAVMRAVLTEIINQAPDMEVVGSAPDAAMARQKVKELSPDVLTLDVEMPNMNGLEFLDKVMRLRPMPVIMISSQTAQGSETTLQALELGAVDYVAKPRGSLAGLPVSYAQEIHEKIRAAHGARLKVLRTGASGGAASAAAVRPAVTVRPSSPASASTLLPTAAAAPVASSWGDRIICIGASTGGTEAIKEVLCRLPENVPGIVMVQHMPEMFTSSFARRLDTLARVRVKEAEQGERILPGHAYLAPGHSHLEIRRSGNGYVCELLQTPPYNRHRPAVDVLFNSAAQHARGSAVAALLTGMGKDGAQGMLAMRRAGAWTIGQDQDSCVVYGMPREAAQIGACCEVAPLTQVAERILAALSHGRKLTAPV</sequence>
<dbReference type="GO" id="GO:0006935">
    <property type="term" value="P:chemotaxis"/>
    <property type="evidence" value="ECO:0007669"/>
    <property type="project" value="UniProtKB-UniRule"/>
</dbReference>
<keyword evidence="2 6" id="KW-0145">Chemotaxis</keyword>
<feature type="active site" evidence="6 7">
    <location>
        <position position="217"/>
    </location>
</feature>
<dbReference type="Pfam" id="PF00072">
    <property type="entry name" value="Response_reg"/>
    <property type="match status" value="1"/>
</dbReference>
<dbReference type="SMART" id="SM00448">
    <property type="entry name" value="REC"/>
    <property type="match status" value="1"/>
</dbReference>
<evidence type="ECO:0000256" key="2">
    <source>
        <dbReference type="ARBA" id="ARBA00022500"/>
    </source>
</evidence>
<comment type="domain">
    <text evidence="6">Contains a C-terminal catalytic domain, and an N-terminal region which modulates catalytic activity.</text>
</comment>
<dbReference type="CDD" id="cd16432">
    <property type="entry name" value="CheB_Rec"/>
    <property type="match status" value="1"/>
</dbReference>
<dbReference type="PROSITE" id="PS50122">
    <property type="entry name" value="CHEB"/>
    <property type="match status" value="1"/>
</dbReference>
<dbReference type="NCBIfam" id="NF009206">
    <property type="entry name" value="PRK12555.1"/>
    <property type="match status" value="1"/>
</dbReference>
<keyword evidence="12" id="KW-1185">Reference proteome</keyword>
<dbReference type="EC" id="3.5.1.44" evidence="6"/>
<evidence type="ECO:0000256" key="8">
    <source>
        <dbReference type="PROSITE-ProRule" id="PRU00169"/>
    </source>
</evidence>
<comment type="subcellular location">
    <subcellularLocation>
        <location evidence="6">Cytoplasm</location>
    </subcellularLocation>
</comment>
<dbReference type="Gene3D" id="3.40.50.2300">
    <property type="match status" value="1"/>
</dbReference>
<evidence type="ECO:0000259" key="10">
    <source>
        <dbReference type="PROSITE" id="PS50122"/>
    </source>
</evidence>
<dbReference type="InterPro" id="IPR011006">
    <property type="entry name" value="CheY-like_superfamily"/>
</dbReference>
<dbReference type="STRING" id="1000565.METUNv1_02614"/>
<dbReference type="GO" id="GO:0008984">
    <property type="term" value="F:protein-glutamate methylesterase activity"/>
    <property type="evidence" value="ECO:0007669"/>
    <property type="project" value="UniProtKB-UniRule"/>
</dbReference>
<dbReference type="EMBL" id="AFHG01000052">
    <property type="protein sequence ID" value="EGK71227.1"/>
    <property type="molecule type" value="Genomic_DNA"/>
</dbReference>
<dbReference type="GO" id="GO:0000156">
    <property type="term" value="F:phosphorelay response regulator activity"/>
    <property type="evidence" value="ECO:0007669"/>
    <property type="project" value="InterPro"/>
</dbReference>
<dbReference type="InterPro" id="IPR000673">
    <property type="entry name" value="Sig_transdc_resp-reg_Me-estase"/>
</dbReference>
<dbReference type="SUPFAM" id="SSF52738">
    <property type="entry name" value="Methylesterase CheB, C-terminal domain"/>
    <property type="match status" value="1"/>
</dbReference>
<dbReference type="OrthoDB" id="9793421at2"/>
<evidence type="ECO:0000256" key="4">
    <source>
        <dbReference type="ARBA" id="ARBA00022801"/>
    </source>
</evidence>
<feature type="active site" evidence="6 7">
    <location>
        <position position="191"/>
    </location>
</feature>
<dbReference type="InterPro" id="IPR008248">
    <property type="entry name" value="CheB-like"/>
</dbReference>
<dbReference type="InterPro" id="IPR001789">
    <property type="entry name" value="Sig_transdc_resp-reg_receiver"/>
</dbReference>
<comment type="caution">
    <text evidence="11">The sequence shown here is derived from an EMBL/GenBank/DDBJ whole genome shotgun (WGS) entry which is preliminary data.</text>
</comment>
<keyword evidence="1 6" id="KW-0963">Cytoplasm</keyword>
<evidence type="ECO:0000259" key="9">
    <source>
        <dbReference type="PROSITE" id="PS50110"/>
    </source>
</evidence>
<keyword evidence="4 6" id="KW-0378">Hydrolase</keyword>
<dbReference type="NCBIfam" id="NF001965">
    <property type="entry name" value="PRK00742.1"/>
    <property type="match status" value="1"/>
</dbReference>
<dbReference type="HAMAP" id="MF_00099">
    <property type="entry name" value="CheB_chemtxs"/>
    <property type="match status" value="1"/>
</dbReference>
<proteinExistence type="inferred from homology"/>
<feature type="modified residue" description="4-aspartylphosphate" evidence="6 8">
    <location>
        <position position="55"/>
    </location>
</feature>
<name>F5RE96_METUF</name>
<reference evidence="11 12" key="1">
    <citation type="journal article" date="2011" name="J. Bacteriol.">
        <title>Genome sequence of Methyloversatilis universalis FAM5T, a methylotrophic representative of the order Rhodocyclales.</title>
        <authorList>
            <person name="Kittichotirat W."/>
            <person name="Good N.M."/>
            <person name="Hall R."/>
            <person name="Bringel F."/>
            <person name="Lajus A."/>
            <person name="Medigue C."/>
            <person name="Smalley N.E."/>
            <person name="Beck D."/>
            <person name="Bumgarner R."/>
            <person name="Vuilleumier S."/>
            <person name="Kalyuzhnaya M.G."/>
        </authorList>
    </citation>
    <scope>NUCLEOTIDE SEQUENCE [LARGE SCALE GENOMIC DNA]</scope>
    <source>
        <strain evidence="12">ATCC BAA-1314 / JCM 13912 / FAM5</strain>
    </source>
</reference>
<evidence type="ECO:0000256" key="6">
    <source>
        <dbReference type="HAMAP-Rule" id="MF_00099"/>
    </source>
</evidence>
<dbReference type="EC" id="3.1.1.61" evidence="6"/>